<dbReference type="RefSeq" id="WP_345604009.1">
    <property type="nucleotide sequence ID" value="NZ_BAABJO010000004.1"/>
</dbReference>
<dbReference type="EMBL" id="BAABJO010000004">
    <property type="protein sequence ID" value="GAA5115442.1"/>
    <property type="molecule type" value="Genomic_DNA"/>
</dbReference>
<dbReference type="SUPFAM" id="SSF46785">
    <property type="entry name" value="Winged helix' DNA-binding domain"/>
    <property type="match status" value="1"/>
</dbReference>
<dbReference type="Pfam" id="PF03466">
    <property type="entry name" value="LysR_substrate"/>
    <property type="match status" value="1"/>
</dbReference>
<evidence type="ECO:0000256" key="3">
    <source>
        <dbReference type="ARBA" id="ARBA00023125"/>
    </source>
</evidence>
<evidence type="ECO:0000313" key="7">
    <source>
        <dbReference type="Proteomes" id="UP001500804"/>
    </source>
</evidence>
<dbReference type="InterPro" id="IPR005119">
    <property type="entry name" value="LysR_subst-bd"/>
</dbReference>
<dbReference type="InterPro" id="IPR036388">
    <property type="entry name" value="WH-like_DNA-bd_sf"/>
</dbReference>
<accession>A0ABP9NFG6</accession>
<reference evidence="7" key="1">
    <citation type="journal article" date="2019" name="Int. J. Syst. Evol. Microbiol.">
        <title>The Global Catalogue of Microorganisms (GCM) 10K type strain sequencing project: providing services to taxonomists for standard genome sequencing and annotation.</title>
        <authorList>
            <consortium name="The Broad Institute Genomics Platform"/>
            <consortium name="The Broad Institute Genome Sequencing Center for Infectious Disease"/>
            <person name="Wu L."/>
            <person name="Ma J."/>
        </authorList>
    </citation>
    <scope>NUCLEOTIDE SEQUENCE [LARGE SCALE GENOMIC DNA]</scope>
    <source>
        <strain evidence="7">JCM 18302</strain>
    </source>
</reference>
<feature type="domain" description="HTH lysR-type" evidence="5">
    <location>
        <begin position="1"/>
        <end position="60"/>
    </location>
</feature>
<evidence type="ECO:0000256" key="2">
    <source>
        <dbReference type="ARBA" id="ARBA00023015"/>
    </source>
</evidence>
<keyword evidence="3" id="KW-0238">DNA-binding</keyword>
<evidence type="ECO:0000256" key="4">
    <source>
        <dbReference type="ARBA" id="ARBA00023163"/>
    </source>
</evidence>
<proteinExistence type="inferred from homology"/>
<dbReference type="PANTHER" id="PTHR30419">
    <property type="entry name" value="HTH-TYPE TRANSCRIPTIONAL REGULATOR YBHD"/>
    <property type="match status" value="1"/>
</dbReference>
<protein>
    <submittedName>
        <fullName evidence="6">LysR family transcriptional regulator</fullName>
    </submittedName>
</protein>
<evidence type="ECO:0000313" key="6">
    <source>
        <dbReference type="EMBL" id="GAA5115442.1"/>
    </source>
</evidence>
<comment type="similarity">
    <text evidence="1">Belongs to the LysR transcriptional regulatory family.</text>
</comment>
<dbReference type="InterPro" id="IPR000847">
    <property type="entry name" value="LysR_HTH_N"/>
</dbReference>
<dbReference type="Gene3D" id="1.10.10.10">
    <property type="entry name" value="Winged helix-like DNA-binding domain superfamily/Winged helix DNA-binding domain"/>
    <property type="match status" value="1"/>
</dbReference>
<comment type="caution">
    <text evidence="6">The sequence shown here is derived from an EMBL/GenBank/DDBJ whole genome shotgun (WGS) entry which is preliminary data.</text>
</comment>
<gene>
    <name evidence="6" type="ORF">GCM10023320_14310</name>
</gene>
<name>A0ABP9NFG6_9PSEU</name>
<organism evidence="6 7">
    <name type="scientific">Pseudonocardia adelaidensis</name>
    <dbReference type="NCBI Taxonomy" id="648754"/>
    <lineage>
        <taxon>Bacteria</taxon>
        <taxon>Bacillati</taxon>
        <taxon>Actinomycetota</taxon>
        <taxon>Actinomycetes</taxon>
        <taxon>Pseudonocardiales</taxon>
        <taxon>Pseudonocardiaceae</taxon>
        <taxon>Pseudonocardia</taxon>
    </lineage>
</organism>
<dbReference type="PROSITE" id="PS50931">
    <property type="entry name" value="HTH_LYSR"/>
    <property type="match status" value="1"/>
</dbReference>
<evidence type="ECO:0000256" key="1">
    <source>
        <dbReference type="ARBA" id="ARBA00009437"/>
    </source>
</evidence>
<keyword evidence="4" id="KW-0804">Transcription</keyword>
<dbReference type="InterPro" id="IPR036390">
    <property type="entry name" value="WH_DNA-bd_sf"/>
</dbReference>
<dbReference type="PANTHER" id="PTHR30419:SF31">
    <property type="entry name" value="BLR3139 PROTEIN"/>
    <property type="match status" value="1"/>
</dbReference>
<dbReference type="Proteomes" id="UP001500804">
    <property type="component" value="Unassembled WGS sequence"/>
</dbReference>
<dbReference type="Pfam" id="PF00126">
    <property type="entry name" value="HTH_1"/>
    <property type="match status" value="1"/>
</dbReference>
<dbReference type="CDD" id="cd05466">
    <property type="entry name" value="PBP2_LTTR_substrate"/>
    <property type="match status" value="1"/>
</dbReference>
<keyword evidence="7" id="KW-1185">Reference proteome</keyword>
<keyword evidence="2" id="KW-0805">Transcription regulation</keyword>
<dbReference type="Gene3D" id="3.40.190.10">
    <property type="entry name" value="Periplasmic binding protein-like II"/>
    <property type="match status" value="2"/>
</dbReference>
<sequence length="298" mass="32034">MGLDLFKLRVLVAVVDHNGYSAAAGHLGLSQGTVSFHVHGLERHLGVQLLRYERRTVGLTAAGEQVYRWAQRMLRDEQHMVRSLRGGQRGRATLGASIAFEQAFFFDKIVAPYRRAHADVLLSVRFGHSVRLAEAVADHRVDLAYVIGWQVPAGLHYEPLHAARFTLFVARDHPLAREETVTVAQVAGAGLIAAPLDDVERVHYEKVLDDLDLGPTDVTLEIDGIQARVLAAAAGLGVLGVFHPAYAGPVPPGGLAPLNLDRPLPSVEVGLVSRRADAPAGGAKALADWIRTTTAGTG</sequence>
<dbReference type="InterPro" id="IPR050950">
    <property type="entry name" value="HTH-type_LysR_regulators"/>
</dbReference>
<dbReference type="SUPFAM" id="SSF53850">
    <property type="entry name" value="Periplasmic binding protein-like II"/>
    <property type="match status" value="1"/>
</dbReference>
<evidence type="ECO:0000259" key="5">
    <source>
        <dbReference type="PROSITE" id="PS50931"/>
    </source>
</evidence>